<dbReference type="InterPro" id="IPR001810">
    <property type="entry name" value="F-box_dom"/>
</dbReference>
<feature type="region of interest" description="Disordered" evidence="1">
    <location>
        <begin position="450"/>
        <end position="472"/>
    </location>
</feature>
<protein>
    <recommendedName>
        <fullName evidence="2">F-box domain-containing protein</fullName>
    </recommendedName>
</protein>
<dbReference type="InterPro" id="IPR032675">
    <property type="entry name" value="LRR_dom_sf"/>
</dbReference>
<evidence type="ECO:0000259" key="2">
    <source>
        <dbReference type="PROSITE" id="PS50181"/>
    </source>
</evidence>
<evidence type="ECO:0000256" key="1">
    <source>
        <dbReference type="SAM" id="MobiDB-lite"/>
    </source>
</evidence>
<reference evidence="3" key="1">
    <citation type="submission" date="2023-03" db="EMBL/GenBank/DDBJ databases">
        <title>Massive genome expansion in bonnet fungi (Mycena s.s.) driven by repeated elements and novel gene families across ecological guilds.</title>
        <authorList>
            <consortium name="Lawrence Berkeley National Laboratory"/>
            <person name="Harder C.B."/>
            <person name="Miyauchi S."/>
            <person name="Viragh M."/>
            <person name="Kuo A."/>
            <person name="Thoen E."/>
            <person name="Andreopoulos B."/>
            <person name="Lu D."/>
            <person name="Skrede I."/>
            <person name="Drula E."/>
            <person name="Henrissat B."/>
            <person name="Morin E."/>
            <person name="Kohler A."/>
            <person name="Barry K."/>
            <person name="LaButti K."/>
            <person name="Morin E."/>
            <person name="Salamov A."/>
            <person name="Lipzen A."/>
            <person name="Mereny Z."/>
            <person name="Hegedus B."/>
            <person name="Baldrian P."/>
            <person name="Stursova M."/>
            <person name="Weitz H."/>
            <person name="Taylor A."/>
            <person name="Grigoriev I.V."/>
            <person name="Nagy L.G."/>
            <person name="Martin F."/>
            <person name="Kauserud H."/>
        </authorList>
    </citation>
    <scope>NUCLEOTIDE SEQUENCE</scope>
    <source>
        <strain evidence="3">9144</strain>
    </source>
</reference>
<feature type="non-terminal residue" evidence="3">
    <location>
        <position position="622"/>
    </location>
</feature>
<dbReference type="SUPFAM" id="SSF81383">
    <property type="entry name" value="F-box domain"/>
    <property type="match status" value="1"/>
</dbReference>
<sequence>RLPNELWRHIFGSADQTTLNSVALVSHHFRALSMDAHVTNLVWRDPQTAKQNLTVFWDKFPHKHRSVSSLLVQCPRNALGGTRTFWYRPPDYVFTTVFSRIQSFLNLTHLIVMWAFLPDNFVEAVQSLKRLQQLTLHYCTVPPILTTPSHLPPHLTKVSLAGLQTRITDRRSGCPYFVVFSLFPALHVIAADRLRSLPSELASEIVSLSLGGWVFCLWTVSRYYDDLQRLDLKNLRHLTITFPSLCYHTPSNYFIPLSTPSNPLPSLTTLFAPWLLVEKLLPATSGTLTDIAVQTAITDTITALHFIDSLASHPLRVLALSLQVWDTPVLTHIANTLPHLVKLELLHYTTSPSDPFKLKCVKKSLVNFDRLQVFHLYPLPASPAAWVASHIDSDPDIAGEGPQASTGRPTPRFPELRRYVEVWGQEKYAPTLFRVQLGFRRGMSWERHSSSLWEQRPEHDRGEETQEWGASSSTLMQSLDLSGEAPEWDDERGIVALRECHALRHEAESTVTESKRHREGMQQSVETWPAALGAWPTLSALAYTVASLAVSAILSFTASVARGSSLNRAFMSNHVPVPSVVRPPKRENTWGLVPNARSRVASAVRRTALGWAKHGTPALRPL</sequence>
<dbReference type="EMBL" id="JARJCW010000006">
    <property type="protein sequence ID" value="KAJ7223108.1"/>
    <property type="molecule type" value="Genomic_DNA"/>
</dbReference>
<dbReference type="InterPro" id="IPR036047">
    <property type="entry name" value="F-box-like_dom_sf"/>
</dbReference>
<organism evidence="3 4">
    <name type="scientific">Mycena pura</name>
    <dbReference type="NCBI Taxonomy" id="153505"/>
    <lineage>
        <taxon>Eukaryota</taxon>
        <taxon>Fungi</taxon>
        <taxon>Dikarya</taxon>
        <taxon>Basidiomycota</taxon>
        <taxon>Agaricomycotina</taxon>
        <taxon>Agaricomycetes</taxon>
        <taxon>Agaricomycetidae</taxon>
        <taxon>Agaricales</taxon>
        <taxon>Marasmiineae</taxon>
        <taxon>Mycenaceae</taxon>
        <taxon>Mycena</taxon>
    </lineage>
</organism>
<dbReference type="SUPFAM" id="SSF52047">
    <property type="entry name" value="RNI-like"/>
    <property type="match status" value="1"/>
</dbReference>
<dbReference type="Gene3D" id="3.80.10.10">
    <property type="entry name" value="Ribonuclease Inhibitor"/>
    <property type="match status" value="1"/>
</dbReference>
<evidence type="ECO:0000313" key="4">
    <source>
        <dbReference type="Proteomes" id="UP001219525"/>
    </source>
</evidence>
<accession>A0AAD6YLL3</accession>
<proteinExistence type="predicted"/>
<feature type="domain" description="F-box" evidence="2">
    <location>
        <begin position="1"/>
        <end position="46"/>
    </location>
</feature>
<dbReference type="AlphaFoldDB" id="A0AAD6YLL3"/>
<keyword evidence="4" id="KW-1185">Reference proteome</keyword>
<comment type="caution">
    <text evidence="3">The sequence shown here is derived from an EMBL/GenBank/DDBJ whole genome shotgun (WGS) entry which is preliminary data.</text>
</comment>
<evidence type="ECO:0000313" key="3">
    <source>
        <dbReference type="EMBL" id="KAJ7223108.1"/>
    </source>
</evidence>
<dbReference type="Proteomes" id="UP001219525">
    <property type="component" value="Unassembled WGS sequence"/>
</dbReference>
<feature type="compositionally biased region" description="Basic and acidic residues" evidence="1">
    <location>
        <begin position="450"/>
        <end position="464"/>
    </location>
</feature>
<name>A0AAD6YLL3_9AGAR</name>
<dbReference type="PROSITE" id="PS50181">
    <property type="entry name" value="FBOX"/>
    <property type="match status" value="1"/>
</dbReference>
<gene>
    <name evidence="3" type="ORF">GGX14DRAFT_657263</name>
</gene>